<accession>A0ABP3K2G7</accession>
<dbReference type="Proteomes" id="UP001500909">
    <property type="component" value="Unassembled WGS sequence"/>
</dbReference>
<dbReference type="InterPro" id="IPR027417">
    <property type="entry name" value="P-loop_NTPase"/>
</dbReference>
<reference evidence="3" key="1">
    <citation type="journal article" date="2019" name="Int. J. Syst. Evol. Microbiol.">
        <title>The Global Catalogue of Microorganisms (GCM) 10K type strain sequencing project: providing services to taxonomists for standard genome sequencing and annotation.</title>
        <authorList>
            <consortium name="The Broad Institute Genomics Platform"/>
            <consortium name="The Broad Institute Genome Sequencing Center for Infectious Disease"/>
            <person name="Wu L."/>
            <person name="Ma J."/>
        </authorList>
    </citation>
    <scope>NUCLEOTIDE SEQUENCE [LARGE SCALE GENOMIC DNA]</scope>
    <source>
        <strain evidence="3">JCM 4805</strain>
    </source>
</reference>
<feature type="compositionally biased region" description="Gly residues" evidence="1">
    <location>
        <begin position="38"/>
        <end position="52"/>
    </location>
</feature>
<dbReference type="InterPro" id="IPR011990">
    <property type="entry name" value="TPR-like_helical_dom_sf"/>
</dbReference>
<gene>
    <name evidence="2" type="ORF">GCM10010361_37800</name>
</gene>
<organism evidence="2 3">
    <name type="scientific">Streptomyces olivaceiscleroticus</name>
    <dbReference type="NCBI Taxonomy" id="68245"/>
    <lineage>
        <taxon>Bacteria</taxon>
        <taxon>Bacillati</taxon>
        <taxon>Actinomycetota</taxon>
        <taxon>Actinomycetes</taxon>
        <taxon>Kitasatosporales</taxon>
        <taxon>Streptomycetaceae</taxon>
        <taxon>Streptomyces</taxon>
    </lineage>
</organism>
<dbReference type="EMBL" id="BAAABY010000026">
    <property type="protein sequence ID" value="GAA0470015.1"/>
    <property type="molecule type" value="Genomic_DNA"/>
</dbReference>
<dbReference type="Gene3D" id="3.40.50.300">
    <property type="entry name" value="P-loop containing nucleotide triphosphate hydrolases"/>
    <property type="match status" value="1"/>
</dbReference>
<proteinExistence type="predicted"/>
<evidence type="ECO:0000256" key="1">
    <source>
        <dbReference type="SAM" id="MobiDB-lite"/>
    </source>
</evidence>
<sequence length="726" mass="77323">MNGGEPGAGGNDARAMGQGRVYQASGDQHIIEHHHHGPGGGPADGGAGGGWSGLDSVRWPSVGRAPTVLRDRTELMERLRAGVAPGAAGQVYVLHGLGGCGKTAVAYTLFQHATSQAGRVGLWVNASDTASLRTGMLAVAADRGAGDGELTAARSGLRAAADLVWDHLDRSDHPWLLVLDNADDPAVLRDGGWLRTSPRGTVLVTTRQAARHWWPGAELLQLGVLPKADAARVLCDLAPEAGTLEEAEAVAERLGRLPLALTLAGGFLAHQIIDPWTMAQYGANLDGGEGVDPIDLLDQGALAAGGSDSRHLVSSTWQFSLNALTSQGLPESVTLLRLLSCWAGDPLPLSLLTGAEVGDGLPARRVEAALRGLLDQSLTEVVAGGVRSLRTHSVVLDSVWRRIPAELCEELVTVAVRQLMAVLPEAPQRGAVDPRTSLLVPHAVRLLRRVVDRADVGRAAVEGVAGSLLRLVIALHRAGDYAPALAVAAKSVELAGQRLGTDDPAVLRLRQRMGRALYRLGRFEEAEEVHRAALADCERRELSLDTWESCLGLARVLWPQGKLAEGEVLVQRAVEGRTEVLGPTHPLTLRARTDLIEVHLDTRLEEDLASGAILIEDCDRALGQSHQVSLFAKQAYALVLFYAGRPAEALPLAREIFAAYDSAFEPTYQITLSARTLLSRVLAALGERAEAREQAEAVVAGQEQSLGSQHPWTLESAERLAQLRDE</sequence>
<dbReference type="PANTHER" id="PTHR46082">
    <property type="entry name" value="ATP/GTP-BINDING PROTEIN-RELATED"/>
    <property type="match status" value="1"/>
</dbReference>
<dbReference type="SUPFAM" id="SSF48452">
    <property type="entry name" value="TPR-like"/>
    <property type="match status" value="2"/>
</dbReference>
<dbReference type="InterPro" id="IPR053137">
    <property type="entry name" value="NLR-like"/>
</dbReference>
<dbReference type="PANTHER" id="PTHR46082:SF6">
    <property type="entry name" value="AAA+ ATPASE DOMAIN-CONTAINING PROTEIN-RELATED"/>
    <property type="match status" value="1"/>
</dbReference>
<evidence type="ECO:0000313" key="3">
    <source>
        <dbReference type="Proteomes" id="UP001500909"/>
    </source>
</evidence>
<dbReference type="Gene3D" id="1.25.40.10">
    <property type="entry name" value="Tetratricopeptide repeat domain"/>
    <property type="match status" value="2"/>
</dbReference>
<dbReference type="SUPFAM" id="SSF52540">
    <property type="entry name" value="P-loop containing nucleoside triphosphate hydrolases"/>
    <property type="match status" value="1"/>
</dbReference>
<name>A0ABP3K2G7_9ACTN</name>
<protein>
    <submittedName>
        <fullName evidence="2">Tetratricopeptide repeat protein</fullName>
    </submittedName>
</protein>
<dbReference type="Pfam" id="PF13424">
    <property type="entry name" value="TPR_12"/>
    <property type="match status" value="2"/>
</dbReference>
<feature type="region of interest" description="Disordered" evidence="1">
    <location>
        <begin position="31"/>
        <end position="54"/>
    </location>
</feature>
<comment type="caution">
    <text evidence="2">The sequence shown here is derived from an EMBL/GenBank/DDBJ whole genome shotgun (WGS) entry which is preliminary data.</text>
</comment>
<keyword evidence="3" id="KW-1185">Reference proteome</keyword>
<dbReference type="Pfam" id="PF13374">
    <property type="entry name" value="TPR_10"/>
    <property type="match status" value="1"/>
</dbReference>
<evidence type="ECO:0000313" key="2">
    <source>
        <dbReference type="EMBL" id="GAA0470015.1"/>
    </source>
</evidence>